<accession>A0A7E4VE67</accession>
<name>A0A7E4VE67_PANRE</name>
<evidence type="ECO:0000256" key="2">
    <source>
        <dbReference type="RuleBase" id="RU102079"/>
    </source>
</evidence>
<dbReference type="InterPro" id="IPR044156">
    <property type="entry name" value="Galectin-like"/>
</dbReference>
<dbReference type="PANTHER" id="PTHR11346:SF176">
    <property type="entry name" value="32 KDA BETA-GALACTOSIDE-BINDING LECTIN LEC-3"/>
    <property type="match status" value="1"/>
</dbReference>
<dbReference type="InterPro" id="IPR001079">
    <property type="entry name" value="Galectin_CRD"/>
</dbReference>
<reference evidence="5" key="2">
    <citation type="submission" date="2020-10" db="UniProtKB">
        <authorList>
            <consortium name="WormBaseParasite"/>
        </authorList>
    </citation>
    <scope>IDENTIFICATION</scope>
</reference>
<dbReference type="GO" id="GO:0030246">
    <property type="term" value="F:carbohydrate binding"/>
    <property type="evidence" value="ECO:0007669"/>
    <property type="project" value="UniProtKB-UniRule"/>
</dbReference>
<dbReference type="Gene3D" id="2.60.120.200">
    <property type="match status" value="2"/>
</dbReference>
<dbReference type="Proteomes" id="UP000492821">
    <property type="component" value="Unassembled WGS sequence"/>
</dbReference>
<organism evidence="4 5">
    <name type="scientific">Panagrellus redivivus</name>
    <name type="common">Microworm</name>
    <dbReference type="NCBI Taxonomy" id="6233"/>
    <lineage>
        <taxon>Eukaryota</taxon>
        <taxon>Metazoa</taxon>
        <taxon>Ecdysozoa</taxon>
        <taxon>Nematoda</taxon>
        <taxon>Chromadorea</taxon>
        <taxon>Rhabditida</taxon>
        <taxon>Tylenchina</taxon>
        <taxon>Panagrolaimomorpha</taxon>
        <taxon>Panagrolaimoidea</taxon>
        <taxon>Panagrolaimidae</taxon>
        <taxon>Panagrellus</taxon>
    </lineage>
</organism>
<dbReference type="Pfam" id="PF00337">
    <property type="entry name" value="Gal-bind_lectin"/>
    <property type="match status" value="2"/>
</dbReference>
<evidence type="ECO:0000256" key="1">
    <source>
        <dbReference type="ARBA" id="ARBA00022734"/>
    </source>
</evidence>
<dbReference type="WBParaSite" id="Pan_g19816.t1">
    <property type="protein sequence ID" value="Pan_g19816.t1"/>
    <property type="gene ID" value="Pan_g19816"/>
</dbReference>
<keyword evidence="4" id="KW-1185">Reference proteome</keyword>
<dbReference type="InterPro" id="IPR013320">
    <property type="entry name" value="ConA-like_dom_sf"/>
</dbReference>
<dbReference type="SMART" id="SM00908">
    <property type="entry name" value="Gal-bind_lectin"/>
    <property type="match status" value="1"/>
</dbReference>
<evidence type="ECO:0000313" key="5">
    <source>
        <dbReference type="WBParaSite" id="Pan_g19816.t1"/>
    </source>
</evidence>
<dbReference type="CDD" id="cd00070">
    <property type="entry name" value="GLECT"/>
    <property type="match status" value="1"/>
</dbReference>
<dbReference type="SUPFAM" id="SSF49899">
    <property type="entry name" value="Concanavalin A-like lectins/glucanases"/>
    <property type="match status" value="2"/>
</dbReference>
<dbReference type="SMART" id="SM00276">
    <property type="entry name" value="GLECT"/>
    <property type="match status" value="1"/>
</dbReference>
<keyword evidence="1 2" id="KW-0430">Lectin</keyword>
<sequence length="194" mass="21792">MASSRVALPFNVDYGQGSVISSSLMNGSWHNATLPTLRTMPVQPGQPFDIRIRILEGKYKILFNGKKVSDFKIRISISAIDYVSAKGDIKLTEFRVSGRIFERPLDIAFLGGHLNLNDKIIIYGRPTGDGFAVNLIDKNKEIAMFNARSDGKKVVHNCGEIGKFVFDYRESHRYFPFDNETEFKLELINAANGL</sequence>
<feature type="domain" description="Galectin" evidence="3">
    <location>
        <begin position="106"/>
        <end position="194"/>
    </location>
</feature>
<protein>
    <recommendedName>
        <fullName evidence="2">Galectin</fullName>
    </recommendedName>
</protein>
<dbReference type="PANTHER" id="PTHR11346">
    <property type="entry name" value="GALECTIN"/>
    <property type="match status" value="1"/>
</dbReference>
<dbReference type="PROSITE" id="PS51304">
    <property type="entry name" value="GALECTIN"/>
    <property type="match status" value="2"/>
</dbReference>
<feature type="domain" description="Galectin" evidence="3">
    <location>
        <begin position="1"/>
        <end position="97"/>
    </location>
</feature>
<proteinExistence type="predicted"/>
<evidence type="ECO:0000259" key="3">
    <source>
        <dbReference type="PROSITE" id="PS51304"/>
    </source>
</evidence>
<dbReference type="AlphaFoldDB" id="A0A7E4VE67"/>
<reference evidence="4" key="1">
    <citation type="journal article" date="2013" name="Genetics">
        <title>The draft genome and transcriptome of Panagrellus redivivus are shaped by the harsh demands of a free-living lifestyle.</title>
        <authorList>
            <person name="Srinivasan J."/>
            <person name="Dillman A.R."/>
            <person name="Macchietto M.G."/>
            <person name="Heikkinen L."/>
            <person name="Lakso M."/>
            <person name="Fracchia K.M."/>
            <person name="Antoshechkin I."/>
            <person name="Mortazavi A."/>
            <person name="Wong G."/>
            <person name="Sternberg P.W."/>
        </authorList>
    </citation>
    <scope>NUCLEOTIDE SEQUENCE [LARGE SCALE GENOMIC DNA]</scope>
    <source>
        <strain evidence="4">MT8872</strain>
    </source>
</reference>
<evidence type="ECO:0000313" key="4">
    <source>
        <dbReference type="Proteomes" id="UP000492821"/>
    </source>
</evidence>